<name>A0A6N2L6R5_SALVM</name>
<dbReference type="GO" id="GO:0006006">
    <property type="term" value="P:glucose metabolic process"/>
    <property type="evidence" value="ECO:0007669"/>
    <property type="project" value="TreeGrafter"/>
</dbReference>
<feature type="chain" id="PRO_5027038698" description="Aldose 1-epimerase" evidence="4">
    <location>
        <begin position="26"/>
        <end position="496"/>
    </location>
</feature>
<dbReference type="CDD" id="cd09019">
    <property type="entry name" value="galactose_mutarotase_like"/>
    <property type="match status" value="1"/>
</dbReference>
<dbReference type="PANTHER" id="PTHR10091:SF0">
    <property type="entry name" value="GALACTOSE MUTAROTASE"/>
    <property type="match status" value="1"/>
</dbReference>
<dbReference type="GO" id="GO:0033499">
    <property type="term" value="P:galactose catabolic process via UDP-galactose, Leloir pathway"/>
    <property type="evidence" value="ECO:0007669"/>
    <property type="project" value="TreeGrafter"/>
</dbReference>
<evidence type="ECO:0000256" key="4">
    <source>
        <dbReference type="SAM" id="SignalP"/>
    </source>
</evidence>
<evidence type="ECO:0000256" key="2">
    <source>
        <dbReference type="ARBA" id="ARBA00023235"/>
    </source>
</evidence>
<feature type="signal peptide" evidence="4">
    <location>
        <begin position="1"/>
        <end position="25"/>
    </location>
</feature>
<evidence type="ECO:0000256" key="1">
    <source>
        <dbReference type="ARBA" id="ARBA00006206"/>
    </source>
</evidence>
<protein>
    <recommendedName>
        <fullName evidence="6">Aldose 1-epimerase</fullName>
    </recommendedName>
</protein>
<keyword evidence="3" id="KW-0119">Carbohydrate metabolism</keyword>
<organism evidence="5">
    <name type="scientific">Salix viminalis</name>
    <name type="common">Common osier</name>
    <name type="synonym">Basket willow</name>
    <dbReference type="NCBI Taxonomy" id="40686"/>
    <lineage>
        <taxon>Eukaryota</taxon>
        <taxon>Viridiplantae</taxon>
        <taxon>Streptophyta</taxon>
        <taxon>Embryophyta</taxon>
        <taxon>Tracheophyta</taxon>
        <taxon>Spermatophyta</taxon>
        <taxon>Magnoliopsida</taxon>
        <taxon>eudicotyledons</taxon>
        <taxon>Gunneridae</taxon>
        <taxon>Pentapetalae</taxon>
        <taxon>rosids</taxon>
        <taxon>fabids</taxon>
        <taxon>Malpighiales</taxon>
        <taxon>Salicaceae</taxon>
        <taxon>Saliceae</taxon>
        <taxon>Salix</taxon>
    </lineage>
</organism>
<dbReference type="GO" id="GO:0004034">
    <property type="term" value="F:aldose 1-epimerase activity"/>
    <property type="evidence" value="ECO:0007669"/>
    <property type="project" value="TreeGrafter"/>
</dbReference>
<evidence type="ECO:0008006" key="6">
    <source>
        <dbReference type="Google" id="ProtNLM"/>
    </source>
</evidence>
<gene>
    <name evidence="5" type="ORF">SVIM_LOCUS187362</name>
</gene>
<keyword evidence="2" id="KW-0413">Isomerase</keyword>
<dbReference type="NCBIfam" id="NF008277">
    <property type="entry name" value="PRK11055.1"/>
    <property type="match status" value="1"/>
</dbReference>
<dbReference type="PANTHER" id="PTHR10091">
    <property type="entry name" value="ALDOSE-1-EPIMERASE"/>
    <property type="match status" value="1"/>
</dbReference>
<dbReference type="InterPro" id="IPR008183">
    <property type="entry name" value="Aldose_1/G6P_1-epimerase"/>
</dbReference>
<dbReference type="SUPFAM" id="SSF74650">
    <property type="entry name" value="Galactose mutarotase-like"/>
    <property type="match status" value="2"/>
</dbReference>
<evidence type="ECO:0000313" key="5">
    <source>
        <dbReference type="EMBL" id="VFU36695.1"/>
    </source>
</evidence>
<dbReference type="FunFam" id="2.70.98.10:FF:000008">
    <property type="entry name" value="Aldose 1-epimerase"/>
    <property type="match status" value="1"/>
</dbReference>
<proteinExistence type="inferred from homology"/>
<dbReference type="Gene3D" id="2.70.98.10">
    <property type="match status" value="2"/>
</dbReference>
<dbReference type="InterPro" id="IPR047215">
    <property type="entry name" value="Galactose_mutarotase-like"/>
</dbReference>
<dbReference type="Pfam" id="PF01263">
    <property type="entry name" value="Aldose_epim"/>
    <property type="match status" value="2"/>
</dbReference>
<reference evidence="5" key="1">
    <citation type="submission" date="2019-03" db="EMBL/GenBank/DDBJ databases">
        <authorList>
            <person name="Mank J."/>
            <person name="Almeida P."/>
        </authorList>
    </citation>
    <scope>NUCLEOTIDE SEQUENCE</scope>
    <source>
        <strain evidence="5">78183</strain>
    </source>
</reference>
<evidence type="ECO:0000256" key="3">
    <source>
        <dbReference type="ARBA" id="ARBA00023277"/>
    </source>
</evidence>
<dbReference type="GO" id="GO:0030246">
    <property type="term" value="F:carbohydrate binding"/>
    <property type="evidence" value="ECO:0007669"/>
    <property type="project" value="InterPro"/>
</dbReference>
<dbReference type="EMBL" id="CAADRP010001147">
    <property type="protein sequence ID" value="VFU36695.1"/>
    <property type="molecule type" value="Genomic_DNA"/>
</dbReference>
<dbReference type="InterPro" id="IPR011013">
    <property type="entry name" value="Gal_mutarotase_sf_dom"/>
</dbReference>
<sequence length="496" mass="54270">MARLSVSWCFSLLQIFGFLAIGCSAREEIGIYELKQGNLSVKLTNYGAHIISLVVPDKHGKLGDVVLGYDTIKEYKNDSSSFGATVGRVGNRISGAQFTLNGTLYKLIANDGKNTLHGGPKGFSKVVWTVKKYSPEEKMAKFSVSWCFSLLQIFGFLAIGCSAREEIGIYELKQGNLSVKLTNYGAHIISLVVPDKHGKLGDVVLGYDTIKEYKNDSSSFGATVGRVANRISGAQFTLNGTLYKLIANDGKNTLHGGPKGFSKVVWTVKKYSPEGQTPHVVFAYHSFDGEQGFPGDLRAIVVYKLLGDNKMSITMKAKSLNKATPVNLINHAYWNLGGHDSGDILSEEIQIFGSHYTPVDAQLIPTGKVVTVKGTPYDFLRPRTVGSMFSKLTAGYDINYAIDGSAEQKLTKAAIVHDKKSGRVMEISTNQPGVQFYTSNTLYQKGKGGFTYKPHAALCLETQGFPDSVNHPTFPSQIVNPGESYKHYMLFKFSNL</sequence>
<dbReference type="AlphaFoldDB" id="A0A6N2L6R5"/>
<dbReference type="PROSITE" id="PS51257">
    <property type="entry name" value="PROKAR_LIPOPROTEIN"/>
    <property type="match status" value="1"/>
</dbReference>
<keyword evidence="4" id="KW-0732">Signal</keyword>
<comment type="similarity">
    <text evidence="1">Belongs to the aldose epimerase family.</text>
</comment>
<dbReference type="InterPro" id="IPR014718">
    <property type="entry name" value="GH-type_carb-bd"/>
</dbReference>
<accession>A0A6N2L6R5</accession>